<proteinExistence type="predicted"/>
<dbReference type="AlphaFoldDB" id="A0A5B1C9V7"/>
<reference evidence="1 2" key="1">
    <citation type="submission" date="2019-08" db="EMBL/GenBank/DDBJ databases">
        <title>Deep-cultivation of Planctomycetes and their phenomic and genomic characterization uncovers novel biology.</title>
        <authorList>
            <person name="Wiegand S."/>
            <person name="Jogler M."/>
            <person name="Boedeker C."/>
            <person name="Pinto D."/>
            <person name="Vollmers J."/>
            <person name="Rivas-Marin E."/>
            <person name="Kohn T."/>
            <person name="Peeters S.H."/>
            <person name="Heuer A."/>
            <person name="Rast P."/>
            <person name="Oberbeckmann S."/>
            <person name="Bunk B."/>
            <person name="Jeske O."/>
            <person name="Meyerdierks A."/>
            <person name="Storesund J.E."/>
            <person name="Kallscheuer N."/>
            <person name="Luecker S."/>
            <person name="Lage O.M."/>
            <person name="Pohl T."/>
            <person name="Merkel B.J."/>
            <person name="Hornburger P."/>
            <person name="Mueller R.-W."/>
            <person name="Bruemmer F."/>
            <person name="Labrenz M."/>
            <person name="Spormann A.M."/>
            <person name="Op Den Camp H."/>
            <person name="Overmann J."/>
            <person name="Amann R."/>
            <person name="Jetten M.S.M."/>
            <person name="Mascher T."/>
            <person name="Medema M.H."/>
            <person name="Devos D.P."/>
            <person name="Kaster A.-K."/>
            <person name="Ovreas L."/>
            <person name="Rohde M."/>
            <person name="Galperin M.Y."/>
            <person name="Jogler C."/>
        </authorList>
    </citation>
    <scope>NUCLEOTIDE SEQUENCE [LARGE SCALE GENOMIC DNA]</scope>
    <source>
        <strain evidence="1 2">LF1</strain>
    </source>
</reference>
<dbReference type="Proteomes" id="UP000322699">
    <property type="component" value="Unassembled WGS sequence"/>
</dbReference>
<organism evidence="1 2">
    <name type="scientific">Rubripirellula obstinata</name>
    <dbReference type="NCBI Taxonomy" id="406547"/>
    <lineage>
        <taxon>Bacteria</taxon>
        <taxon>Pseudomonadati</taxon>
        <taxon>Planctomycetota</taxon>
        <taxon>Planctomycetia</taxon>
        <taxon>Pirellulales</taxon>
        <taxon>Pirellulaceae</taxon>
        <taxon>Rubripirellula</taxon>
    </lineage>
</organism>
<accession>A0A5B1C9V7</accession>
<protein>
    <submittedName>
        <fullName evidence="1">Uncharacterized protein</fullName>
    </submittedName>
</protein>
<gene>
    <name evidence="1" type="ORF">LF1_56240</name>
</gene>
<evidence type="ECO:0000313" key="1">
    <source>
        <dbReference type="EMBL" id="KAA1257062.1"/>
    </source>
</evidence>
<keyword evidence="2" id="KW-1185">Reference proteome</keyword>
<dbReference type="EMBL" id="VRLW01000005">
    <property type="protein sequence ID" value="KAA1257062.1"/>
    <property type="molecule type" value="Genomic_DNA"/>
</dbReference>
<sequence length="281" mass="30934">MHTVIRLSRGHLLPASRPAGHNPCSTKTALPPTLDETEAPTALRGINQRLNSNAQLMPTCRMHCVAPTNACIPELDILPPTETCFAGDTLLRFSHGGCHPRGRSPRRRTLSRWCFRITIACTGVAAAHFSLCLHVKSRHLGDAYRYPTEMLPELPLLLDRIRTGDLLSRESLSGLDPDAVLDARDANEAFDTSWTDSHRKVNAAWDSASIADDDLKLAEAIRRDSFIAASNATTQHEIASYISDDFDLIARSSLLGLRDTFIESLWLAYDSHSVPMPQNGG</sequence>
<name>A0A5B1C9V7_9BACT</name>
<evidence type="ECO:0000313" key="2">
    <source>
        <dbReference type="Proteomes" id="UP000322699"/>
    </source>
</evidence>
<comment type="caution">
    <text evidence="1">The sequence shown here is derived from an EMBL/GenBank/DDBJ whole genome shotgun (WGS) entry which is preliminary data.</text>
</comment>